<dbReference type="GO" id="GO:0008270">
    <property type="term" value="F:zinc ion binding"/>
    <property type="evidence" value="ECO:0007669"/>
    <property type="project" value="InterPro"/>
</dbReference>
<dbReference type="Proteomes" id="UP000199071">
    <property type="component" value="Unassembled WGS sequence"/>
</dbReference>
<protein>
    <submittedName>
        <fullName evidence="7">Serralysin</fullName>
    </submittedName>
</protein>
<dbReference type="GO" id="GO:0008237">
    <property type="term" value="F:metallopeptidase activity"/>
    <property type="evidence" value="ECO:0007669"/>
    <property type="project" value="InterPro"/>
</dbReference>
<dbReference type="GO" id="GO:0005615">
    <property type="term" value="C:extracellular space"/>
    <property type="evidence" value="ECO:0007669"/>
    <property type="project" value="InterPro"/>
</dbReference>
<evidence type="ECO:0000256" key="2">
    <source>
        <dbReference type="ARBA" id="ARBA00004613"/>
    </source>
</evidence>
<dbReference type="InterPro" id="IPR006026">
    <property type="entry name" value="Peptidase_Metallo"/>
</dbReference>
<gene>
    <name evidence="7" type="ORF">SAMN02982931_03240</name>
</gene>
<evidence type="ECO:0000313" key="8">
    <source>
        <dbReference type="Proteomes" id="UP000199071"/>
    </source>
</evidence>
<comment type="subcellular location">
    <subcellularLocation>
        <location evidence="2">Secreted</location>
    </subcellularLocation>
</comment>
<accession>A0A1G6DAH2</accession>
<dbReference type="Pfam" id="PF08548">
    <property type="entry name" value="Peptidase_M10_C"/>
    <property type="match status" value="1"/>
</dbReference>
<dbReference type="InterPro" id="IPR024079">
    <property type="entry name" value="MetalloPept_cat_dom_sf"/>
</dbReference>
<comment type="similarity">
    <text evidence="3">Belongs to the peptidase M10B family.</text>
</comment>
<evidence type="ECO:0000256" key="1">
    <source>
        <dbReference type="ARBA" id="ARBA00001913"/>
    </source>
</evidence>
<dbReference type="PANTHER" id="PTHR38340">
    <property type="entry name" value="S-LAYER PROTEIN"/>
    <property type="match status" value="1"/>
</dbReference>
<keyword evidence="8" id="KW-1185">Reference proteome</keyword>
<keyword evidence="4" id="KW-0964">Secreted</keyword>
<sequence>MANPLETGLNWGTKVADGDSFIFYYFYEYAEETPFGEVSSGFTEYEVAQFEQAFAVYSTFLDLHFIEVDQSAQADYNLLTYASASSTLGMMFPPGVTEHAGFGYFNYAGSGWDWTAPGTGGLEQGGFGFVTIIHELGHGLGLAHPHDEGGSSTVFPGVSGAFNDYGDFALNQGVYTTMSYNAGWRTNPDGLPPSVNFGYQGTPMAIDIAVLQAKYGVNTAHNVGDTTYYLPTTNGTGTFYSCIWDAGGTDTIAATGGGPALIDLRAATLKLEPGGGGFLSYVDDVYGGFTIAHGVVIENATGGAGDDYLRGNSVANKIKGRSGDDMLFGGSGRDTLLGKKGADELDGGKGKDVLTGGASDDILNGGGGRDSFEFKGRLKTLGVDTVDDFKAGKDQILLSKKAFKGIGSKGDLKAGKFTVGDDAKDGKDRIVYDDDSGNLSFARHGDNGGLKKFAKLDAGLSLDHHDFVVVA</sequence>
<comment type="cofactor">
    <cofactor evidence="1">
        <name>Ca(2+)</name>
        <dbReference type="ChEBI" id="CHEBI:29108"/>
    </cofactor>
</comment>
<name>A0A1G6DAH2_9HYPH</name>
<proteinExistence type="inferred from homology"/>
<dbReference type="PANTHER" id="PTHR38340:SF1">
    <property type="entry name" value="S-LAYER PROTEIN"/>
    <property type="match status" value="1"/>
</dbReference>
<dbReference type="Pfam" id="PF00353">
    <property type="entry name" value="HemolysinCabind"/>
    <property type="match status" value="2"/>
</dbReference>
<dbReference type="EMBL" id="FMXQ01000006">
    <property type="protein sequence ID" value="SDB42132.1"/>
    <property type="molecule type" value="Genomic_DNA"/>
</dbReference>
<dbReference type="InterPro" id="IPR001343">
    <property type="entry name" value="Hemolysn_Ca-bd"/>
</dbReference>
<dbReference type="PROSITE" id="PS00330">
    <property type="entry name" value="HEMOLYSIN_CALCIUM"/>
    <property type="match status" value="2"/>
</dbReference>
<evidence type="ECO:0000256" key="3">
    <source>
        <dbReference type="ARBA" id="ARBA00009490"/>
    </source>
</evidence>
<dbReference type="RefSeq" id="WP_175478480.1">
    <property type="nucleotide sequence ID" value="NZ_FMXQ01000006.1"/>
</dbReference>
<organism evidence="7 8">
    <name type="scientific">Bauldia litoralis</name>
    <dbReference type="NCBI Taxonomy" id="665467"/>
    <lineage>
        <taxon>Bacteria</taxon>
        <taxon>Pseudomonadati</taxon>
        <taxon>Pseudomonadota</taxon>
        <taxon>Alphaproteobacteria</taxon>
        <taxon>Hyphomicrobiales</taxon>
        <taxon>Kaistiaceae</taxon>
        <taxon>Bauldia</taxon>
    </lineage>
</organism>
<dbReference type="InterPro" id="IPR050557">
    <property type="entry name" value="RTX_toxin/Mannuronan_C5-epim"/>
</dbReference>
<dbReference type="InterPro" id="IPR034033">
    <property type="entry name" value="Serralysin-like"/>
</dbReference>
<dbReference type="AlphaFoldDB" id="A0A1G6DAH2"/>
<dbReference type="GO" id="GO:0006508">
    <property type="term" value="P:proteolysis"/>
    <property type="evidence" value="ECO:0007669"/>
    <property type="project" value="InterPro"/>
</dbReference>
<dbReference type="InterPro" id="IPR011049">
    <property type="entry name" value="Serralysin-like_metalloprot_C"/>
</dbReference>
<dbReference type="SMART" id="SM00235">
    <property type="entry name" value="ZnMc"/>
    <property type="match status" value="1"/>
</dbReference>
<dbReference type="Gene3D" id="2.150.10.10">
    <property type="entry name" value="Serralysin-like metalloprotease, C-terminal"/>
    <property type="match status" value="1"/>
</dbReference>
<evidence type="ECO:0000259" key="6">
    <source>
        <dbReference type="SMART" id="SM00235"/>
    </source>
</evidence>
<evidence type="ECO:0000256" key="5">
    <source>
        <dbReference type="ARBA" id="ARBA00022737"/>
    </source>
</evidence>
<dbReference type="InterPro" id="IPR013858">
    <property type="entry name" value="Peptidase_M10B_C"/>
</dbReference>
<feature type="domain" description="Peptidase metallopeptidase" evidence="6">
    <location>
        <begin position="12"/>
        <end position="184"/>
    </location>
</feature>
<evidence type="ECO:0000313" key="7">
    <source>
        <dbReference type="EMBL" id="SDB42132.1"/>
    </source>
</evidence>
<keyword evidence="5" id="KW-0677">Repeat</keyword>
<dbReference type="Gene3D" id="3.40.390.10">
    <property type="entry name" value="Collagenase (Catalytic Domain)"/>
    <property type="match status" value="1"/>
</dbReference>
<dbReference type="GO" id="GO:0005509">
    <property type="term" value="F:calcium ion binding"/>
    <property type="evidence" value="ECO:0007669"/>
    <property type="project" value="InterPro"/>
</dbReference>
<dbReference type="PRINTS" id="PR00313">
    <property type="entry name" value="CABNDNGRPT"/>
</dbReference>
<dbReference type="CDD" id="cd04277">
    <property type="entry name" value="ZnMc_serralysin_like"/>
    <property type="match status" value="1"/>
</dbReference>
<dbReference type="SUPFAM" id="SSF55486">
    <property type="entry name" value="Metalloproteases ('zincins'), catalytic domain"/>
    <property type="match status" value="1"/>
</dbReference>
<dbReference type="STRING" id="665467.SAMN02982931_03240"/>
<dbReference type="SUPFAM" id="SSF51120">
    <property type="entry name" value="beta-Roll"/>
    <property type="match status" value="1"/>
</dbReference>
<evidence type="ECO:0000256" key="4">
    <source>
        <dbReference type="ARBA" id="ARBA00022525"/>
    </source>
</evidence>
<reference evidence="7 8" key="1">
    <citation type="submission" date="2016-10" db="EMBL/GenBank/DDBJ databases">
        <authorList>
            <person name="de Groot N.N."/>
        </authorList>
    </citation>
    <scope>NUCLEOTIDE SEQUENCE [LARGE SCALE GENOMIC DNA]</scope>
    <source>
        <strain evidence="7 8">ATCC 35022</strain>
    </source>
</reference>
<dbReference type="InterPro" id="IPR018511">
    <property type="entry name" value="Hemolysin-typ_Ca-bd_CS"/>
</dbReference>